<evidence type="ECO:0000259" key="7">
    <source>
        <dbReference type="Pfam" id="PF04542"/>
    </source>
</evidence>
<comment type="caution">
    <text evidence="9">The sequence shown here is derived from an EMBL/GenBank/DDBJ whole genome shotgun (WGS) entry which is preliminary data.</text>
</comment>
<keyword evidence="4 6" id="KW-0238">DNA-binding</keyword>
<dbReference type="Pfam" id="PF04542">
    <property type="entry name" value="Sigma70_r2"/>
    <property type="match status" value="1"/>
</dbReference>
<dbReference type="PANTHER" id="PTHR43133">
    <property type="entry name" value="RNA POLYMERASE ECF-TYPE SIGMA FACTO"/>
    <property type="match status" value="1"/>
</dbReference>
<dbReference type="Gene3D" id="1.10.10.10">
    <property type="entry name" value="Winged helix-like DNA-binding domain superfamily/Winged helix DNA-binding domain"/>
    <property type="match status" value="1"/>
</dbReference>
<dbReference type="GO" id="GO:0006352">
    <property type="term" value="P:DNA-templated transcription initiation"/>
    <property type="evidence" value="ECO:0007669"/>
    <property type="project" value="InterPro"/>
</dbReference>
<evidence type="ECO:0000313" key="10">
    <source>
        <dbReference type="Proteomes" id="UP000261284"/>
    </source>
</evidence>
<dbReference type="EMBL" id="QTJU01000010">
    <property type="protein sequence ID" value="RFM26241.1"/>
    <property type="molecule type" value="Genomic_DNA"/>
</dbReference>
<sequence>MPCMAQMCYAFPPIQELQWRSMQDEEKHILRQQTDADTREHIAYLKVLFLNIAAGDAVAYKELFDLYKQRIFTAAYKMTRSQSLSEEVLQDVFLNIWACRTSLVHVERPGAYLYRIIFTSVVRYLKKRGNEARLAELALLKTKKHVNETEERMAGWQTEKLIQKAIATLPPQKKLVYKMRQEQGLQYAEIARQLKIASGTVQNHFHEAIRLIRLYISKHSVMLVAAAMLCSVLCC</sequence>
<gene>
    <name evidence="9" type="ORF">DXN05_20220</name>
</gene>
<evidence type="ECO:0000256" key="2">
    <source>
        <dbReference type="ARBA" id="ARBA00023015"/>
    </source>
</evidence>
<name>A0A3E1NEL5_9BACT</name>
<dbReference type="InterPro" id="IPR013325">
    <property type="entry name" value="RNA_pol_sigma_r2"/>
</dbReference>
<dbReference type="Gene3D" id="1.10.1740.10">
    <property type="match status" value="1"/>
</dbReference>
<reference evidence="9 10" key="1">
    <citation type="submission" date="2018-08" db="EMBL/GenBank/DDBJ databases">
        <title>Chitinophagaceae sp. K23C18032701, a novel bacterium isolated from forest soil.</title>
        <authorList>
            <person name="Wang C."/>
        </authorList>
    </citation>
    <scope>NUCLEOTIDE SEQUENCE [LARGE SCALE GENOMIC DNA]</scope>
    <source>
        <strain evidence="9 10">K23C18032701</strain>
    </source>
</reference>
<dbReference type="InterPro" id="IPR013249">
    <property type="entry name" value="RNA_pol_sigma70_r4_t2"/>
</dbReference>
<dbReference type="NCBIfam" id="TIGR02937">
    <property type="entry name" value="sigma70-ECF"/>
    <property type="match status" value="1"/>
</dbReference>
<dbReference type="GO" id="GO:0003677">
    <property type="term" value="F:DNA binding"/>
    <property type="evidence" value="ECO:0007669"/>
    <property type="project" value="UniProtKB-KW"/>
</dbReference>
<keyword evidence="5 6" id="KW-0804">Transcription</keyword>
<dbReference type="InterPro" id="IPR039425">
    <property type="entry name" value="RNA_pol_sigma-70-like"/>
</dbReference>
<evidence type="ECO:0000256" key="3">
    <source>
        <dbReference type="ARBA" id="ARBA00023082"/>
    </source>
</evidence>
<feature type="domain" description="RNA polymerase sigma-70 region 2" evidence="7">
    <location>
        <begin position="63"/>
        <end position="129"/>
    </location>
</feature>
<dbReference type="AlphaFoldDB" id="A0A3E1NEL5"/>
<keyword evidence="10" id="KW-1185">Reference proteome</keyword>
<comment type="similarity">
    <text evidence="1 6">Belongs to the sigma-70 factor family. ECF subfamily.</text>
</comment>
<dbReference type="Pfam" id="PF08281">
    <property type="entry name" value="Sigma70_r4_2"/>
    <property type="match status" value="1"/>
</dbReference>
<dbReference type="PROSITE" id="PS01063">
    <property type="entry name" value="SIGMA70_ECF"/>
    <property type="match status" value="1"/>
</dbReference>
<evidence type="ECO:0000256" key="1">
    <source>
        <dbReference type="ARBA" id="ARBA00010641"/>
    </source>
</evidence>
<feature type="domain" description="RNA polymerase sigma factor 70 region 4 type 2" evidence="8">
    <location>
        <begin position="161"/>
        <end position="210"/>
    </location>
</feature>
<dbReference type="SUPFAM" id="SSF88946">
    <property type="entry name" value="Sigma2 domain of RNA polymerase sigma factors"/>
    <property type="match status" value="1"/>
</dbReference>
<evidence type="ECO:0000313" key="9">
    <source>
        <dbReference type="EMBL" id="RFM26241.1"/>
    </source>
</evidence>
<proteinExistence type="inferred from homology"/>
<dbReference type="InterPro" id="IPR036388">
    <property type="entry name" value="WH-like_DNA-bd_sf"/>
</dbReference>
<dbReference type="PANTHER" id="PTHR43133:SF46">
    <property type="entry name" value="RNA POLYMERASE SIGMA-70 FACTOR ECF SUBFAMILY"/>
    <property type="match status" value="1"/>
</dbReference>
<dbReference type="SUPFAM" id="SSF88659">
    <property type="entry name" value="Sigma3 and sigma4 domains of RNA polymerase sigma factors"/>
    <property type="match status" value="1"/>
</dbReference>
<accession>A0A3E1NEL5</accession>
<dbReference type="InterPro" id="IPR007627">
    <property type="entry name" value="RNA_pol_sigma70_r2"/>
</dbReference>
<dbReference type="InterPro" id="IPR013324">
    <property type="entry name" value="RNA_pol_sigma_r3/r4-like"/>
</dbReference>
<keyword evidence="2 6" id="KW-0805">Transcription regulation</keyword>
<protein>
    <recommendedName>
        <fullName evidence="6">RNA polymerase sigma factor</fullName>
    </recommendedName>
</protein>
<organism evidence="9 10">
    <name type="scientific">Deminuibacter soli</name>
    <dbReference type="NCBI Taxonomy" id="2291815"/>
    <lineage>
        <taxon>Bacteria</taxon>
        <taxon>Pseudomonadati</taxon>
        <taxon>Bacteroidota</taxon>
        <taxon>Chitinophagia</taxon>
        <taxon>Chitinophagales</taxon>
        <taxon>Chitinophagaceae</taxon>
        <taxon>Deminuibacter</taxon>
    </lineage>
</organism>
<dbReference type="InterPro" id="IPR000838">
    <property type="entry name" value="RNA_pol_sigma70_ECF_CS"/>
</dbReference>
<dbReference type="GO" id="GO:0016987">
    <property type="term" value="F:sigma factor activity"/>
    <property type="evidence" value="ECO:0007669"/>
    <property type="project" value="UniProtKB-KW"/>
</dbReference>
<evidence type="ECO:0000256" key="6">
    <source>
        <dbReference type="RuleBase" id="RU000716"/>
    </source>
</evidence>
<evidence type="ECO:0000259" key="8">
    <source>
        <dbReference type="Pfam" id="PF08281"/>
    </source>
</evidence>
<evidence type="ECO:0000256" key="4">
    <source>
        <dbReference type="ARBA" id="ARBA00023125"/>
    </source>
</evidence>
<evidence type="ECO:0000256" key="5">
    <source>
        <dbReference type="ARBA" id="ARBA00023163"/>
    </source>
</evidence>
<keyword evidence="3 6" id="KW-0731">Sigma factor</keyword>
<dbReference type="InterPro" id="IPR014284">
    <property type="entry name" value="RNA_pol_sigma-70_dom"/>
</dbReference>
<dbReference type="Proteomes" id="UP000261284">
    <property type="component" value="Unassembled WGS sequence"/>
</dbReference>